<keyword evidence="3" id="KW-1185">Reference proteome</keyword>
<sequence length="500" mass="56017">MSETSECPKAPVLKKAGFLFTCGHFSVAAGDISRVDGSRLRVLFNPQSLRLKADQKEAAAAAKSLFRKPFFAGQLKHYGIKFPSSATTFTLEGLLRDSIQQGKCDQVPDSVNALKESMKRELEPLHQQYLIDAKAWSLKQKQKADAAFAKCTTPGERASYNLNRFFDYYFLTNGEPDRGKTPEPLALHGYSHTHHIHNMAERIPGLETKSGGSRNNRVVCIGWNRPAVWGLAHKVDAQDRAEQDKKREAEWEKKMQVHQRYVSATSEGDPSQRRDKKATKRKDAQTFDLGRCRGSYIIKCNAVSEGWSPDIVGELTMDIGLIKHGVLVADYHFGIIQGTMLLSQSEEQLDIVAGTGDESDEDDSDDSVGYDEDDSDSEEKPKHKRSLTQAAVASKEVDKSSGPAAKRRKMTPSVSRRVFYRLRGRETGEGEILHEPESGHLDFSNDSCTVFAGLAYYFPYIAKNVEFHGYKVSGLPKRRAKDWSGFSGAAYEYARKSRWR</sequence>
<reference evidence="2" key="1">
    <citation type="journal article" date="2020" name="BMC Genomics">
        <title>Correction to: Identification and distribution of gene clusters required for synthesis of sphingolipid metabolism inhibitors in diverse species of the filamentous fungus Fusarium.</title>
        <authorList>
            <person name="Kim H.S."/>
            <person name="Lohmar J.M."/>
            <person name="Busman M."/>
            <person name="Brown D.W."/>
            <person name="Naumann T.A."/>
            <person name="Divon H.H."/>
            <person name="Lysoe E."/>
            <person name="Uhlig S."/>
            <person name="Proctor R.H."/>
        </authorList>
    </citation>
    <scope>NUCLEOTIDE SEQUENCE</scope>
    <source>
        <strain evidence="2">NRRL 22465</strain>
    </source>
</reference>
<dbReference type="EMBL" id="JABEYC010000835">
    <property type="protein sequence ID" value="KAF4973833.1"/>
    <property type="molecule type" value="Genomic_DNA"/>
</dbReference>
<dbReference type="AlphaFoldDB" id="A0A8H4XG29"/>
<feature type="region of interest" description="Disordered" evidence="1">
    <location>
        <begin position="238"/>
        <end position="284"/>
    </location>
</feature>
<feature type="compositionally biased region" description="Acidic residues" evidence="1">
    <location>
        <begin position="357"/>
        <end position="377"/>
    </location>
</feature>
<evidence type="ECO:0000313" key="2">
    <source>
        <dbReference type="EMBL" id="KAF4973833.1"/>
    </source>
</evidence>
<evidence type="ECO:0000313" key="3">
    <source>
        <dbReference type="Proteomes" id="UP000635477"/>
    </source>
</evidence>
<proteinExistence type="predicted"/>
<protein>
    <submittedName>
        <fullName evidence="2">Uncharacterized protein</fullName>
    </submittedName>
</protein>
<comment type="caution">
    <text evidence="2">The sequence shown here is derived from an EMBL/GenBank/DDBJ whole genome shotgun (WGS) entry which is preliminary data.</text>
</comment>
<evidence type="ECO:0000256" key="1">
    <source>
        <dbReference type="SAM" id="MobiDB-lite"/>
    </source>
</evidence>
<feature type="region of interest" description="Disordered" evidence="1">
    <location>
        <begin position="355"/>
        <end position="412"/>
    </location>
</feature>
<feature type="compositionally biased region" description="Basic and acidic residues" evidence="1">
    <location>
        <begin position="238"/>
        <end position="255"/>
    </location>
</feature>
<name>A0A8H4XG29_9HYPO</name>
<dbReference type="OrthoDB" id="4630416at2759"/>
<accession>A0A8H4XG29</accession>
<dbReference type="Proteomes" id="UP000635477">
    <property type="component" value="Unassembled WGS sequence"/>
</dbReference>
<reference evidence="2" key="2">
    <citation type="submission" date="2020-05" db="EMBL/GenBank/DDBJ databases">
        <authorList>
            <person name="Kim H.-S."/>
            <person name="Proctor R.H."/>
            <person name="Brown D.W."/>
        </authorList>
    </citation>
    <scope>NUCLEOTIDE SEQUENCE</scope>
    <source>
        <strain evidence="2">NRRL 22465</strain>
    </source>
</reference>
<organism evidence="2 3">
    <name type="scientific">Fusarium zealandicum</name>
    <dbReference type="NCBI Taxonomy" id="1053134"/>
    <lineage>
        <taxon>Eukaryota</taxon>
        <taxon>Fungi</taxon>
        <taxon>Dikarya</taxon>
        <taxon>Ascomycota</taxon>
        <taxon>Pezizomycotina</taxon>
        <taxon>Sordariomycetes</taxon>
        <taxon>Hypocreomycetidae</taxon>
        <taxon>Hypocreales</taxon>
        <taxon>Nectriaceae</taxon>
        <taxon>Fusarium</taxon>
        <taxon>Fusarium staphyleae species complex</taxon>
    </lineage>
</organism>
<gene>
    <name evidence="2" type="ORF">FZEAL_9212</name>
</gene>